<dbReference type="InterPro" id="IPR027065">
    <property type="entry name" value="Lon_Prtase"/>
</dbReference>
<feature type="transmembrane region" description="Helical" evidence="2">
    <location>
        <begin position="29"/>
        <end position="50"/>
    </location>
</feature>
<dbReference type="Proteomes" id="UP000294744">
    <property type="component" value="Unassembled WGS sequence"/>
</dbReference>
<feature type="domain" description="Lon proteolytic" evidence="4">
    <location>
        <begin position="260"/>
        <end position="358"/>
    </location>
</feature>
<dbReference type="OrthoDB" id="2356897at2"/>
<evidence type="ECO:0000256" key="2">
    <source>
        <dbReference type="SAM" id="Phobius"/>
    </source>
</evidence>
<dbReference type="SMART" id="SM00228">
    <property type="entry name" value="PDZ"/>
    <property type="match status" value="1"/>
</dbReference>
<keyword evidence="1" id="KW-0720">Serine protease</keyword>
<keyword evidence="1" id="KW-0645">Protease</keyword>
<organism evidence="5 6">
    <name type="scientific">Saccharopolyspora aridisoli</name>
    <dbReference type="NCBI Taxonomy" id="2530385"/>
    <lineage>
        <taxon>Bacteria</taxon>
        <taxon>Bacillati</taxon>
        <taxon>Actinomycetota</taxon>
        <taxon>Actinomycetes</taxon>
        <taxon>Pseudonocardiales</taxon>
        <taxon>Pseudonocardiaceae</taxon>
        <taxon>Saccharopolyspora</taxon>
    </lineage>
</organism>
<dbReference type="SUPFAM" id="SSF50156">
    <property type="entry name" value="PDZ domain-like"/>
    <property type="match status" value="1"/>
</dbReference>
<dbReference type="GO" id="GO:0005524">
    <property type="term" value="F:ATP binding"/>
    <property type="evidence" value="ECO:0007669"/>
    <property type="project" value="InterPro"/>
</dbReference>
<evidence type="ECO:0000259" key="4">
    <source>
        <dbReference type="PROSITE" id="PS51786"/>
    </source>
</evidence>
<dbReference type="PANTHER" id="PTHR10046">
    <property type="entry name" value="ATP DEPENDENT LON PROTEASE FAMILY MEMBER"/>
    <property type="match status" value="1"/>
</dbReference>
<keyword evidence="1" id="KW-0378">Hydrolase</keyword>
<dbReference type="InterPro" id="IPR008269">
    <property type="entry name" value="Lon_proteolytic"/>
</dbReference>
<evidence type="ECO:0000259" key="3">
    <source>
        <dbReference type="PROSITE" id="PS50106"/>
    </source>
</evidence>
<dbReference type="GO" id="GO:0030163">
    <property type="term" value="P:protein catabolic process"/>
    <property type="evidence" value="ECO:0007669"/>
    <property type="project" value="InterPro"/>
</dbReference>
<dbReference type="InterPro" id="IPR001478">
    <property type="entry name" value="PDZ"/>
</dbReference>
<proteinExistence type="inferred from homology"/>
<comment type="similarity">
    <text evidence="1">Belongs to the peptidase S16 family.</text>
</comment>
<accession>A0A4R4UG40</accession>
<protein>
    <recommendedName>
        <fullName evidence="1">endopeptidase La</fullName>
        <ecNumber evidence="1">3.4.21.53</ecNumber>
    </recommendedName>
</protein>
<keyword evidence="2" id="KW-0472">Membrane</keyword>
<dbReference type="PROSITE" id="PS51786">
    <property type="entry name" value="LON_PROTEOLYTIC"/>
    <property type="match status" value="1"/>
</dbReference>
<feature type="domain" description="PDZ" evidence="3">
    <location>
        <begin position="159"/>
        <end position="215"/>
    </location>
</feature>
<sequence length="367" mass="38622">MSWLWSVRTPSHIAKSEHVRCRLVNRRTWTLLTSVVLVVAFGLLGAFAPVPFVALGPGPTYDTLGLEGDHPVIGVEGHETYPTAGHLNMTTVSVTDQLSLFGALGLWVSGRYALAPRDVYFPPNKSEQQIEQENTEAFNDSQTTAETAALRFLGYPHKVLIGQIIKGSPADGTLEPGDRLLNANGKPVTDAASLKAALAGTKPGDRVEIRYQRADQPEQVANVQLGRNDQPGGDQSQGFLGVGATERPDVPFEIKISLAEVGGPSAGLMFTLAIIDKLTPGALNGGKFVAGTGEIDPAGNVGPIGGIPFKMIKAKEAGATTFLVPAENCAEAKSQAPDGLQLARVANLVDATKAMEALRANQAPAAC</sequence>
<keyword evidence="2" id="KW-0812">Transmembrane</keyword>
<dbReference type="EMBL" id="SMKV01000025">
    <property type="protein sequence ID" value="TDC90400.1"/>
    <property type="molecule type" value="Genomic_DNA"/>
</dbReference>
<dbReference type="InterPro" id="IPR036034">
    <property type="entry name" value="PDZ_sf"/>
</dbReference>
<reference evidence="5 6" key="1">
    <citation type="submission" date="2019-03" db="EMBL/GenBank/DDBJ databases">
        <title>Draft genome sequences of novel Actinobacteria.</title>
        <authorList>
            <person name="Sahin N."/>
            <person name="Ay H."/>
            <person name="Saygin H."/>
        </authorList>
    </citation>
    <scope>NUCLEOTIDE SEQUENCE [LARGE SCALE GENOMIC DNA]</scope>
    <source>
        <strain evidence="5 6">16K404</strain>
    </source>
</reference>
<comment type="catalytic activity">
    <reaction evidence="1">
        <text>Hydrolysis of proteins in presence of ATP.</text>
        <dbReference type="EC" id="3.4.21.53"/>
    </reaction>
</comment>
<feature type="active site" evidence="1">
    <location>
        <position position="310"/>
    </location>
</feature>
<keyword evidence="6" id="KW-1185">Reference proteome</keyword>
<feature type="active site" evidence="1">
    <location>
        <position position="265"/>
    </location>
</feature>
<dbReference type="GO" id="GO:0004252">
    <property type="term" value="F:serine-type endopeptidase activity"/>
    <property type="evidence" value="ECO:0007669"/>
    <property type="project" value="UniProtKB-UniRule"/>
</dbReference>
<dbReference type="InterPro" id="IPR014721">
    <property type="entry name" value="Ribsml_uS5_D2-typ_fold_subgr"/>
</dbReference>
<keyword evidence="2" id="KW-1133">Transmembrane helix</keyword>
<dbReference type="SUPFAM" id="SSF54211">
    <property type="entry name" value="Ribosomal protein S5 domain 2-like"/>
    <property type="match status" value="1"/>
</dbReference>
<dbReference type="Gene3D" id="2.30.42.10">
    <property type="match status" value="1"/>
</dbReference>
<dbReference type="Pfam" id="PF13180">
    <property type="entry name" value="PDZ_2"/>
    <property type="match status" value="1"/>
</dbReference>
<dbReference type="PROSITE" id="PS50106">
    <property type="entry name" value="PDZ"/>
    <property type="match status" value="1"/>
</dbReference>
<dbReference type="GO" id="GO:0004176">
    <property type="term" value="F:ATP-dependent peptidase activity"/>
    <property type="evidence" value="ECO:0007669"/>
    <property type="project" value="UniProtKB-UniRule"/>
</dbReference>
<dbReference type="Pfam" id="PF05362">
    <property type="entry name" value="Lon_C"/>
    <property type="match status" value="1"/>
</dbReference>
<dbReference type="EC" id="3.4.21.53" evidence="1"/>
<evidence type="ECO:0000313" key="6">
    <source>
        <dbReference type="Proteomes" id="UP000294744"/>
    </source>
</evidence>
<gene>
    <name evidence="5" type="ORF">E1161_19010</name>
</gene>
<comment type="caution">
    <text evidence="5">The sequence shown here is derived from an EMBL/GenBank/DDBJ whole genome shotgun (WGS) entry which is preliminary data.</text>
</comment>
<dbReference type="AlphaFoldDB" id="A0A4R4UG40"/>
<evidence type="ECO:0000256" key="1">
    <source>
        <dbReference type="PROSITE-ProRule" id="PRU01122"/>
    </source>
</evidence>
<evidence type="ECO:0000313" key="5">
    <source>
        <dbReference type="EMBL" id="TDC90400.1"/>
    </source>
</evidence>
<dbReference type="GO" id="GO:0006508">
    <property type="term" value="P:proteolysis"/>
    <property type="evidence" value="ECO:0007669"/>
    <property type="project" value="UniProtKB-KW"/>
</dbReference>
<name>A0A4R4UG40_9PSEU</name>
<dbReference type="Gene3D" id="3.30.230.10">
    <property type="match status" value="1"/>
</dbReference>
<dbReference type="InterPro" id="IPR020568">
    <property type="entry name" value="Ribosomal_Su5_D2-typ_SF"/>
</dbReference>